<evidence type="ECO:0000256" key="1">
    <source>
        <dbReference type="SAM" id="SignalP"/>
    </source>
</evidence>
<dbReference type="KEGG" id="shyd:CJD35_09270"/>
<dbReference type="Proteomes" id="UP000217141">
    <property type="component" value="Chromosome I"/>
</dbReference>
<keyword evidence="1" id="KW-0732">Signal</keyword>
<dbReference type="EMBL" id="CP022745">
    <property type="protein sequence ID" value="ASY44617.1"/>
    <property type="molecule type" value="Genomic_DNA"/>
</dbReference>
<dbReference type="AlphaFoldDB" id="A0A249MTY3"/>
<reference evidence="2 3" key="1">
    <citation type="submission" date="2017-08" db="EMBL/GenBank/DDBJ databases">
        <title>Whole Genome Sequence of Sphingobium hydrophobicum C1: Insights into Adaption to the Electronic-waste Contaminated Sediment.</title>
        <authorList>
            <person name="Song D."/>
            <person name="Chen X."/>
            <person name="Xu M."/>
        </authorList>
    </citation>
    <scope>NUCLEOTIDE SEQUENCE [LARGE SCALE GENOMIC DNA]</scope>
    <source>
        <strain evidence="2 3">C1</strain>
    </source>
</reference>
<sequence length="163" mass="16894">MTIRRLILAASMMLALATAPVASAAPATGGSSATILGALRIEKTSDLNFGQLAVPGQPGVVRIRADNSRVCSNGLVCMGSASAAAFTLHGRPNERVEISLDKSTVNLTNAAGNRISASLSQSHSHIRLNGGEAVFQIFGTLQVRANQAPGAYRGSFSVLVQYD</sequence>
<dbReference type="Pfam" id="PF14352">
    <property type="entry name" value="DUF4402"/>
    <property type="match status" value="1"/>
</dbReference>
<gene>
    <name evidence="2" type="ORF">CJD35_09270</name>
</gene>
<proteinExistence type="predicted"/>
<accession>A0A249MTY3</accession>
<protein>
    <submittedName>
        <fullName evidence="2">DUF4402 domain-containing protein</fullName>
    </submittedName>
</protein>
<organism evidence="2 3">
    <name type="scientific">Sphingobium xenophagum</name>
    <dbReference type="NCBI Taxonomy" id="121428"/>
    <lineage>
        <taxon>Bacteria</taxon>
        <taxon>Pseudomonadati</taxon>
        <taxon>Pseudomonadota</taxon>
        <taxon>Alphaproteobacteria</taxon>
        <taxon>Sphingomonadales</taxon>
        <taxon>Sphingomonadaceae</taxon>
        <taxon>Sphingobium</taxon>
    </lineage>
</organism>
<name>A0A249MTY3_SPHXE</name>
<feature type="signal peptide" evidence="1">
    <location>
        <begin position="1"/>
        <end position="24"/>
    </location>
</feature>
<evidence type="ECO:0000313" key="3">
    <source>
        <dbReference type="Proteomes" id="UP000217141"/>
    </source>
</evidence>
<feature type="chain" id="PRO_5012309572" evidence="1">
    <location>
        <begin position="25"/>
        <end position="163"/>
    </location>
</feature>
<dbReference type="RefSeq" id="WP_086485406.1">
    <property type="nucleotide sequence ID" value="NZ_CP022745.1"/>
</dbReference>
<evidence type="ECO:0000313" key="2">
    <source>
        <dbReference type="EMBL" id="ASY44617.1"/>
    </source>
</evidence>
<dbReference type="InterPro" id="IPR025514">
    <property type="entry name" value="DUF4402"/>
</dbReference>